<evidence type="ECO:0000259" key="2">
    <source>
        <dbReference type="Pfam" id="PF22691"/>
    </source>
</evidence>
<dbReference type="InterPro" id="IPR016039">
    <property type="entry name" value="Thiolase-like"/>
</dbReference>
<reference evidence="3 4" key="1">
    <citation type="journal article" date="2016" name="Nat. Commun.">
        <title>Thousands of microbial genomes shed light on interconnected biogeochemical processes in an aquifer system.</title>
        <authorList>
            <person name="Anantharaman K."/>
            <person name="Brown C.T."/>
            <person name="Hug L.A."/>
            <person name="Sharon I."/>
            <person name="Castelle C.J."/>
            <person name="Probst A.J."/>
            <person name="Thomas B.C."/>
            <person name="Singh A."/>
            <person name="Wilkins M.J."/>
            <person name="Karaoz U."/>
            <person name="Brodie E.L."/>
            <person name="Williams K.H."/>
            <person name="Hubbard S.S."/>
            <person name="Banfield J.F."/>
        </authorList>
    </citation>
    <scope>NUCLEOTIDE SEQUENCE [LARGE SCALE GENOMIC DNA]</scope>
</reference>
<evidence type="ECO:0008006" key="5">
    <source>
        <dbReference type="Google" id="ProtNLM"/>
    </source>
</evidence>
<dbReference type="AlphaFoldDB" id="A0A1F7GXC9"/>
<organism evidence="3 4">
    <name type="scientific">Candidatus Roizmanbacteria bacterium RIFCSPHIGHO2_02_FULL_38_11</name>
    <dbReference type="NCBI Taxonomy" id="1802039"/>
    <lineage>
        <taxon>Bacteria</taxon>
        <taxon>Candidatus Roizmaniibacteriota</taxon>
    </lineage>
</organism>
<comment type="caution">
    <text evidence="3">The sequence shown here is derived from an EMBL/GenBank/DDBJ whole genome shotgun (WGS) entry which is preliminary data.</text>
</comment>
<sequence>MVSLIGYYTTQFGELWEKSLSDLIEEAINGVLKNTRLDKKQIGAIFFSNMLAGVLENNLHTVSKIAEILGVNIPIFRVEAACASGGVAFHLAKNYLDANPGKNVLVIGAEKMTDYSPEETTSALASAASGEEQEAGLTFPGLYAMMAQYYLGKYKYTEENLAYVSLKNHYHGTLNDKAHFRKQITIEQVMSSPYIAYPLKVLDSCTVSDGASALVLSSDRNVGRKEKSEIKVLASETANDKISLKERNSIDEILATEISADKAFTKAKVNRKDIKVAEVHDCFSIAELLAMEDLGFWKKGKGGKRIKELSTMYGSDGDLIVNTSGGLKASGHPVGATGIKQIGEIFLQLTGQATNRQVNGAKFGLAHNVGGSGGTAVVTILGV</sequence>
<dbReference type="Pfam" id="PF00108">
    <property type="entry name" value="Thiolase_N"/>
    <property type="match status" value="1"/>
</dbReference>
<evidence type="ECO:0000313" key="4">
    <source>
        <dbReference type="Proteomes" id="UP000177913"/>
    </source>
</evidence>
<protein>
    <recommendedName>
        <fullName evidence="5">Acetyl-CoA acetyltransferase</fullName>
    </recommendedName>
</protein>
<evidence type="ECO:0000259" key="1">
    <source>
        <dbReference type="Pfam" id="PF00108"/>
    </source>
</evidence>
<dbReference type="PANTHER" id="PTHR42870:SF1">
    <property type="entry name" value="NON-SPECIFIC LIPID-TRANSFER PROTEIN-LIKE 2"/>
    <property type="match status" value="1"/>
</dbReference>
<dbReference type="InterPro" id="IPR020616">
    <property type="entry name" value="Thiolase_N"/>
</dbReference>
<accession>A0A1F7GXC9</accession>
<dbReference type="CDD" id="cd00829">
    <property type="entry name" value="SCP-x_thiolase"/>
    <property type="match status" value="1"/>
</dbReference>
<dbReference type="Proteomes" id="UP000177913">
    <property type="component" value="Unassembled WGS sequence"/>
</dbReference>
<dbReference type="GO" id="GO:0016747">
    <property type="term" value="F:acyltransferase activity, transferring groups other than amino-acyl groups"/>
    <property type="evidence" value="ECO:0007669"/>
    <property type="project" value="InterPro"/>
</dbReference>
<gene>
    <name evidence="3" type="ORF">A3C25_00905</name>
</gene>
<dbReference type="NCBIfam" id="NF004720">
    <property type="entry name" value="PRK06064.1"/>
    <property type="match status" value="1"/>
</dbReference>
<dbReference type="EMBL" id="MFZO01000044">
    <property type="protein sequence ID" value="OGK23659.1"/>
    <property type="molecule type" value="Genomic_DNA"/>
</dbReference>
<dbReference type="InterPro" id="IPR002155">
    <property type="entry name" value="Thiolase"/>
</dbReference>
<dbReference type="PANTHER" id="PTHR42870">
    <property type="entry name" value="ACETYL-COA C-ACETYLTRANSFERASE"/>
    <property type="match status" value="1"/>
</dbReference>
<dbReference type="SUPFAM" id="SSF53901">
    <property type="entry name" value="Thiolase-like"/>
    <property type="match status" value="2"/>
</dbReference>
<dbReference type="Pfam" id="PF22691">
    <property type="entry name" value="Thiolase_C_1"/>
    <property type="match status" value="1"/>
</dbReference>
<dbReference type="InterPro" id="IPR055140">
    <property type="entry name" value="Thiolase_C_2"/>
</dbReference>
<evidence type="ECO:0000313" key="3">
    <source>
        <dbReference type="EMBL" id="OGK23659.1"/>
    </source>
</evidence>
<dbReference type="PIRSF" id="PIRSF000429">
    <property type="entry name" value="Ac-CoA_Ac_transf"/>
    <property type="match status" value="1"/>
</dbReference>
<dbReference type="Gene3D" id="3.40.47.10">
    <property type="match status" value="1"/>
</dbReference>
<proteinExistence type="predicted"/>
<name>A0A1F7GXC9_9BACT</name>
<feature type="domain" description="Thiolase N-terminal" evidence="1">
    <location>
        <begin position="5"/>
        <end position="218"/>
    </location>
</feature>
<feature type="domain" description="Thiolase C-terminal" evidence="2">
    <location>
        <begin position="238"/>
        <end position="382"/>
    </location>
</feature>